<dbReference type="AlphaFoldDB" id="A0A8S4QI25"/>
<comment type="caution">
    <text evidence="1">The sequence shown here is derived from an EMBL/GenBank/DDBJ whole genome shotgun (WGS) entry which is preliminary data.</text>
</comment>
<dbReference type="EMBL" id="CAKXAJ010007304">
    <property type="protein sequence ID" value="CAH2210348.1"/>
    <property type="molecule type" value="Genomic_DNA"/>
</dbReference>
<sequence>MDANYGPHKKAQSHSAGDGESYAQGYLYVIKSEMWRSVEEPELDIAQRVAKLKWQWAGHIVRRRTLGSQGAGMAAPYW</sequence>
<accession>A0A8S4QI25</accession>
<dbReference type="Proteomes" id="UP000838756">
    <property type="component" value="Unassembled WGS sequence"/>
</dbReference>
<reference evidence="1" key="1">
    <citation type="submission" date="2022-03" db="EMBL/GenBank/DDBJ databases">
        <authorList>
            <person name="Lindestad O."/>
        </authorList>
    </citation>
    <scope>NUCLEOTIDE SEQUENCE</scope>
</reference>
<evidence type="ECO:0000313" key="2">
    <source>
        <dbReference type="Proteomes" id="UP000838756"/>
    </source>
</evidence>
<gene>
    <name evidence="1" type="primary">jg1552</name>
    <name evidence="1" type="ORF">PAEG_LOCUS2258</name>
</gene>
<name>A0A8S4QI25_9NEOP</name>
<protein>
    <submittedName>
        <fullName evidence="1">Jg1552 protein</fullName>
    </submittedName>
</protein>
<dbReference type="OrthoDB" id="6628351at2759"/>
<proteinExistence type="predicted"/>
<keyword evidence="2" id="KW-1185">Reference proteome</keyword>
<evidence type="ECO:0000313" key="1">
    <source>
        <dbReference type="EMBL" id="CAH2210348.1"/>
    </source>
</evidence>
<organism evidence="1 2">
    <name type="scientific">Pararge aegeria aegeria</name>
    <dbReference type="NCBI Taxonomy" id="348720"/>
    <lineage>
        <taxon>Eukaryota</taxon>
        <taxon>Metazoa</taxon>
        <taxon>Ecdysozoa</taxon>
        <taxon>Arthropoda</taxon>
        <taxon>Hexapoda</taxon>
        <taxon>Insecta</taxon>
        <taxon>Pterygota</taxon>
        <taxon>Neoptera</taxon>
        <taxon>Endopterygota</taxon>
        <taxon>Lepidoptera</taxon>
        <taxon>Glossata</taxon>
        <taxon>Ditrysia</taxon>
        <taxon>Papilionoidea</taxon>
        <taxon>Nymphalidae</taxon>
        <taxon>Satyrinae</taxon>
        <taxon>Satyrini</taxon>
        <taxon>Parargina</taxon>
        <taxon>Pararge</taxon>
    </lineage>
</organism>